<dbReference type="PANTHER" id="PTHR12243">
    <property type="entry name" value="MADF DOMAIN TRANSCRIPTION FACTOR"/>
    <property type="match status" value="1"/>
</dbReference>
<dbReference type="Proteomes" id="UP001152759">
    <property type="component" value="Chromosome 4"/>
</dbReference>
<feature type="region of interest" description="Disordered" evidence="2">
    <location>
        <begin position="264"/>
        <end position="306"/>
    </location>
</feature>
<evidence type="ECO:0000259" key="3">
    <source>
        <dbReference type="PROSITE" id="PS51029"/>
    </source>
</evidence>
<feature type="domain" description="BESS" evidence="4">
    <location>
        <begin position="228"/>
        <end position="267"/>
    </location>
</feature>
<dbReference type="Pfam" id="PF02944">
    <property type="entry name" value="BESS"/>
    <property type="match status" value="1"/>
</dbReference>
<feature type="region of interest" description="Disordered" evidence="2">
    <location>
        <begin position="159"/>
        <end position="179"/>
    </location>
</feature>
<dbReference type="InterPro" id="IPR039353">
    <property type="entry name" value="TF_Adf1"/>
</dbReference>
<dbReference type="Pfam" id="PF10545">
    <property type="entry name" value="MADF_DNA_bdg"/>
    <property type="match status" value="1"/>
</dbReference>
<feature type="compositionally biased region" description="Low complexity" evidence="2">
    <location>
        <begin position="284"/>
        <end position="306"/>
    </location>
</feature>
<dbReference type="GO" id="GO:0005634">
    <property type="term" value="C:nucleus"/>
    <property type="evidence" value="ECO:0007669"/>
    <property type="project" value="UniProtKB-SubCell"/>
</dbReference>
<dbReference type="PROSITE" id="PS51031">
    <property type="entry name" value="BESS"/>
    <property type="match status" value="1"/>
</dbReference>
<organism evidence="5 6">
    <name type="scientific">Bemisia tabaci</name>
    <name type="common">Sweetpotato whitefly</name>
    <name type="synonym">Aleurodes tabaci</name>
    <dbReference type="NCBI Taxonomy" id="7038"/>
    <lineage>
        <taxon>Eukaryota</taxon>
        <taxon>Metazoa</taxon>
        <taxon>Ecdysozoa</taxon>
        <taxon>Arthropoda</taxon>
        <taxon>Hexapoda</taxon>
        <taxon>Insecta</taxon>
        <taxon>Pterygota</taxon>
        <taxon>Neoptera</taxon>
        <taxon>Paraneoptera</taxon>
        <taxon>Hemiptera</taxon>
        <taxon>Sternorrhyncha</taxon>
        <taxon>Aleyrodoidea</taxon>
        <taxon>Aleyrodidae</taxon>
        <taxon>Aleyrodinae</taxon>
        <taxon>Bemisia</taxon>
    </lineage>
</organism>
<dbReference type="GO" id="GO:0003677">
    <property type="term" value="F:DNA binding"/>
    <property type="evidence" value="ECO:0007669"/>
    <property type="project" value="InterPro"/>
</dbReference>
<sequence length="306" mass="34693">MDKEKLIRVVRSKKPLWDRSNKFFRNRDHTKELWKEVAEEMDEPCDVVKKKWTGLRDVFRREWKHIYAARVSSGDGTVSLHKKSTWPYLENMLFLAPQMVFHEPVENQEIKEELDDSMGSYPDELPFEAQFEEGSYESLKIDEPAKPQGGPVPIMAAGTATAASGASASTQAPPEVQKSPADLHRILEEARDAGLPVAISRSPFKRPPFADAYCVEVEEKRARYLESSDSDQQFLMSLLPFLKAIPGNRKMSVRMRLQQVFLEEEERASQNHPPVTTLEHRKSATTTSVPSSTWVSSNSVSSPTVD</sequence>
<evidence type="ECO:0000313" key="5">
    <source>
        <dbReference type="EMBL" id="CAH0388248.1"/>
    </source>
</evidence>
<name>A0A9P0A7K8_BEMTA</name>
<evidence type="ECO:0008006" key="7">
    <source>
        <dbReference type="Google" id="ProtNLM"/>
    </source>
</evidence>
<feature type="compositionally biased region" description="Low complexity" evidence="2">
    <location>
        <begin position="159"/>
        <end position="170"/>
    </location>
</feature>
<evidence type="ECO:0000256" key="2">
    <source>
        <dbReference type="SAM" id="MobiDB-lite"/>
    </source>
</evidence>
<gene>
    <name evidence="5" type="ORF">BEMITA_LOCUS7171</name>
</gene>
<reference evidence="5" key="1">
    <citation type="submission" date="2021-12" db="EMBL/GenBank/DDBJ databases">
        <authorList>
            <person name="King R."/>
        </authorList>
    </citation>
    <scope>NUCLEOTIDE SEQUENCE</scope>
</reference>
<dbReference type="PROSITE" id="PS51029">
    <property type="entry name" value="MADF"/>
    <property type="match status" value="1"/>
</dbReference>
<proteinExistence type="predicted"/>
<keyword evidence="1" id="KW-0539">Nucleus</keyword>
<dbReference type="EMBL" id="OU963865">
    <property type="protein sequence ID" value="CAH0388248.1"/>
    <property type="molecule type" value="Genomic_DNA"/>
</dbReference>
<dbReference type="InterPro" id="IPR004210">
    <property type="entry name" value="BESS_motif"/>
</dbReference>
<dbReference type="KEGG" id="btab:109034412"/>
<keyword evidence="6" id="KW-1185">Reference proteome</keyword>
<dbReference type="AlphaFoldDB" id="A0A9P0A7K8"/>
<comment type="subcellular location">
    <subcellularLocation>
        <location evidence="1">Nucleus</location>
    </subcellularLocation>
</comment>
<protein>
    <recommendedName>
        <fullName evidence="7">MADF domain-containing protein</fullName>
    </recommendedName>
</protein>
<dbReference type="GO" id="GO:0006357">
    <property type="term" value="P:regulation of transcription by RNA polymerase II"/>
    <property type="evidence" value="ECO:0007669"/>
    <property type="project" value="TreeGrafter"/>
</dbReference>
<dbReference type="SMART" id="SM00595">
    <property type="entry name" value="MADF"/>
    <property type="match status" value="1"/>
</dbReference>
<evidence type="ECO:0000313" key="6">
    <source>
        <dbReference type="Proteomes" id="UP001152759"/>
    </source>
</evidence>
<evidence type="ECO:0000259" key="4">
    <source>
        <dbReference type="PROSITE" id="PS51031"/>
    </source>
</evidence>
<accession>A0A9P0A7K8</accession>
<dbReference type="GO" id="GO:0005667">
    <property type="term" value="C:transcription regulator complex"/>
    <property type="evidence" value="ECO:0007669"/>
    <property type="project" value="TreeGrafter"/>
</dbReference>
<dbReference type="InterPro" id="IPR006578">
    <property type="entry name" value="MADF-dom"/>
</dbReference>
<feature type="domain" description="MADF" evidence="3">
    <location>
        <begin position="5"/>
        <end position="100"/>
    </location>
</feature>
<dbReference type="PANTHER" id="PTHR12243:SF67">
    <property type="entry name" value="COREPRESSOR OF PANGOLIN, ISOFORM A-RELATED"/>
    <property type="match status" value="1"/>
</dbReference>
<evidence type="ECO:0000256" key="1">
    <source>
        <dbReference type="PROSITE-ProRule" id="PRU00371"/>
    </source>
</evidence>